<evidence type="ECO:0000256" key="4">
    <source>
        <dbReference type="ARBA" id="ARBA00023002"/>
    </source>
</evidence>
<keyword evidence="6" id="KW-1185">Reference proteome</keyword>
<evidence type="ECO:0000313" key="6">
    <source>
        <dbReference type="Proteomes" id="UP001437256"/>
    </source>
</evidence>
<organism evidence="5 6">
    <name type="scientific">Marasmius tenuissimus</name>
    <dbReference type="NCBI Taxonomy" id="585030"/>
    <lineage>
        <taxon>Eukaryota</taxon>
        <taxon>Fungi</taxon>
        <taxon>Dikarya</taxon>
        <taxon>Basidiomycota</taxon>
        <taxon>Agaricomycotina</taxon>
        <taxon>Agaricomycetes</taxon>
        <taxon>Agaricomycetidae</taxon>
        <taxon>Agaricales</taxon>
        <taxon>Marasmiineae</taxon>
        <taxon>Marasmiaceae</taxon>
        <taxon>Marasmius</taxon>
    </lineage>
</organism>
<gene>
    <name evidence="5" type="ORF">AAF712_002743</name>
</gene>
<dbReference type="SUPFAM" id="SSF51735">
    <property type="entry name" value="NAD(P)-binding Rossmann-fold domains"/>
    <property type="match status" value="1"/>
</dbReference>
<name>A0ABR3A8D3_9AGAR</name>
<sequence>MTILLTGGTGKTSTRIASLLTDAKISFLLTSRQSEATPTGLHVYFDWTDSSTYANPFKSEERITAIYMIAPTIMDPFKPMNEFVELAHKEHGVKRFVLMGGIDGPGEGRHVGKVRQKLLDLGVEYCVLRPAWFMDNLAEPYFGQFLPVIKDERKIYTAAGEHKIPFISAKDVARVAFHGLVDEKSHNTDYKICGAESLTYDEIAEKLTRHLEVKIEHVKLGEEERAKQMVEHGTPESLARFLANMEATGAGLGELENVNDFEKVTGDRPQSFDKFVEEHKAVWL</sequence>
<dbReference type="Gene3D" id="3.40.50.720">
    <property type="entry name" value="NAD(P)-binding Rossmann-like Domain"/>
    <property type="match status" value="1"/>
</dbReference>
<evidence type="ECO:0000256" key="2">
    <source>
        <dbReference type="ARBA" id="ARBA00005372"/>
    </source>
</evidence>
<reference evidence="5 6" key="1">
    <citation type="submission" date="2024-05" db="EMBL/GenBank/DDBJ databases">
        <title>A draft genome resource for the thread blight pathogen Marasmius tenuissimus strain MS-2.</title>
        <authorList>
            <person name="Yulfo-Soto G.E."/>
            <person name="Baruah I.K."/>
            <person name="Amoako-Attah I."/>
            <person name="Bukari Y."/>
            <person name="Meinhardt L.W."/>
            <person name="Bailey B.A."/>
            <person name="Cohen S.P."/>
        </authorList>
    </citation>
    <scope>NUCLEOTIDE SEQUENCE [LARGE SCALE GENOMIC DNA]</scope>
    <source>
        <strain evidence="5 6">MS-2</strain>
    </source>
</reference>
<dbReference type="InterPro" id="IPR019901">
    <property type="entry name" value="Ergot_alkaloid_biosynthesis"/>
</dbReference>
<keyword evidence="4" id="KW-0560">Oxidoreductase</keyword>
<dbReference type="Proteomes" id="UP001437256">
    <property type="component" value="Unassembled WGS sequence"/>
</dbReference>
<dbReference type="InterPro" id="IPR051604">
    <property type="entry name" value="Ergot_Alk_Oxidoreductase"/>
</dbReference>
<protein>
    <submittedName>
        <fullName evidence="5">Uncharacterized protein</fullName>
    </submittedName>
</protein>
<dbReference type="NCBIfam" id="TIGR03649">
    <property type="entry name" value="ergot_EASG"/>
    <property type="match status" value="1"/>
</dbReference>
<proteinExistence type="inferred from homology"/>
<comment type="caution">
    <text evidence="5">The sequence shown here is derived from an EMBL/GenBank/DDBJ whole genome shotgun (WGS) entry which is preliminary data.</text>
</comment>
<accession>A0ABR3A8D3</accession>
<evidence type="ECO:0000256" key="1">
    <source>
        <dbReference type="ARBA" id="ARBA00005107"/>
    </source>
</evidence>
<comment type="similarity">
    <text evidence="2">Belongs to the fgaFS/easG family.</text>
</comment>
<evidence type="ECO:0000256" key="3">
    <source>
        <dbReference type="ARBA" id="ARBA00022589"/>
    </source>
</evidence>
<dbReference type="InterPro" id="IPR036291">
    <property type="entry name" value="NAD(P)-bd_dom_sf"/>
</dbReference>
<dbReference type="Gene3D" id="3.90.25.10">
    <property type="entry name" value="UDP-galactose 4-epimerase, domain 1"/>
    <property type="match status" value="1"/>
</dbReference>
<dbReference type="EMBL" id="JBBXMP010000008">
    <property type="protein sequence ID" value="KAL0070251.1"/>
    <property type="molecule type" value="Genomic_DNA"/>
</dbReference>
<comment type="pathway">
    <text evidence="1">Alkaloid biosynthesis; ergot alkaloid biosynthesis.</text>
</comment>
<dbReference type="PANTHER" id="PTHR43162:SF1">
    <property type="entry name" value="PRESTALK A DIFFERENTIATION PROTEIN A"/>
    <property type="match status" value="1"/>
</dbReference>
<keyword evidence="3" id="KW-0017">Alkaloid metabolism</keyword>
<evidence type="ECO:0000313" key="5">
    <source>
        <dbReference type="EMBL" id="KAL0070251.1"/>
    </source>
</evidence>
<dbReference type="PANTHER" id="PTHR43162">
    <property type="match status" value="1"/>
</dbReference>